<dbReference type="STRING" id="526218.Sterm_3377"/>
<reference evidence="5" key="1">
    <citation type="submission" date="2009-09" db="EMBL/GenBank/DDBJ databases">
        <title>The complete chromosome of Sebaldella termitidis ATCC 33386.</title>
        <authorList>
            <consortium name="US DOE Joint Genome Institute (JGI-PGF)"/>
            <person name="Lucas S."/>
            <person name="Copeland A."/>
            <person name="Lapidus A."/>
            <person name="Glavina del Rio T."/>
            <person name="Dalin E."/>
            <person name="Tice H."/>
            <person name="Bruce D."/>
            <person name="Goodwin L."/>
            <person name="Pitluck S."/>
            <person name="Kyrpides N."/>
            <person name="Mavromatis K."/>
            <person name="Ivanova N."/>
            <person name="Mikhailova N."/>
            <person name="Sims D."/>
            <person name="Meincke L."/>
            <person name="Brettin T."/>
            <person name="Detter J.C."/>
            <person name="Han C."/>
            <person name="Larimer F."/>
            <person name="Land M."/>
            <person name="Hauser L."/>
            <person name="Markowitz V."/>
            <person name="Cheng J.F."/>
            <person name="Hugenholtz P."/>
            <person name="Woyke T."/>
            <person name="Wu D."/>
            <person name="Eisen J.A."/>
        </authorList>
    </citation>
    <scope>NUCLEOTIDE SEQUENCE [LARGE SCALE GENOMIC DNA]</scope>
    <source>
        <strain evidence="5">ATCC 33386 / NCTC 11300</strain>
    </source>
</reference>
<evidence type="ECO:0000259" key="3">
    <source>
        <dbReference type="Pfam" id="PF12849"/>
    </source>
</evidence>
<protein>
    <submittedName>
        <fullName evidence="4">Periplasmic phosphate-binding protein</fullName>
    </submittedName>
</protein>
<dbReference type="HOGENOM" id="CLU_026228_4_0_0"/>
<dbReference type="RefSeq" id="WP_012862798.1">
    <property type="nucleotide sequence ID" value="NC_013517.1"/>
</dbReference>
<dbReference type="Gene3D" id="3.40.190.10">
    <property type="entry name" value="Periplasmic binding protein-like II"/>
    <property type="match status" value="2"/>
</dbReference>
<name>D1AQF6_SEBTE</name>
<feature type="chain" id="PRO_5003020959" evidence="2">
    <location>
        <begin position="19"/>
        <end position="326"/>
    </location>
</feature>
<dbReference type="AlphaFoldDB" id="D1AQF6"/>
<feature type="signal peptide" evidence="2">
    <location>
        <begin position="1"/>
        <end position="18"/>
    </location>
</feature>
<sequence>MKRIKVFFLLLITTGAVTFSASKSIMLKPDYDVERVVGEVDLWDYTPFAPGNLLYKFEKAPSISISEDYPTLDGATAGYPIYGSIVQAVYKGLDDDTIWEYVQCNTTPYAYERLINKEVDAIFVLEPSKKQLEAAKKAGVELELIPIGKEAFIFFVNKENKVSNLSVKQIQEIYTKKITNWNKAGGKSLKIQAFQRPQNSGSQTIMENRVMKGIKMTPPLKEEFFMGMGGIIRGVADYRNYEGSIGYSFRYYTTGMNKNDNIKILSIDNVEPSIENIKSGKYPYTVNFYLVTRKDVKNKNLDMLIEWILSDEGQEVVEKTGYVPVK</sequence>
<feature type="domain" description="PBP" evidence="3">
    <location>
        <begin position="74"/>
        <end position="312"/>
    </location>
</feature>
<evidence type="ECO:0000313" key="4">
    <source>
        <dbReference type="EMBL" id="ACZ10216.1"/>
    </source>
</evidence>
<dbReference type="Pfam" id="PF12849">
    <property type="entry name" value="PBP_like_2"/>
    <property type="match status" value="1"/>
</dbReference>
<dbReference type="EMBL" id="CP001739">
    <property type="protein sequence ID" value="ACZ10216.1"/>
    <property type="molecule type" value="Genomic_DNA"/>
</dbReference>
<organism evidence="4 5">
    <name type="scientific">Sebaldella termitidis (strain ATCC 33386 / NCTC 11300)</name>
    <dbReference type="NCBI Taxonomy" id="526218"/>
    <lineage>
        <taxon>Bacteria</taxon>
        <taxon>Fusobacteriati</taxon>
        <taxon>Fusobacteriota</taxon>
        <taxon>Fusobacteriia</taxon>
        <taxon>Fusobacteriales</taxon>
        <taxon>Leptotrichiaceae</taxon>
        <taxon>Sebaldella</taxon>
    </lineage>
</organism>
<evidence type="ECO:0000256" key="1">
    <source>
        <dbReference type="ARBA" id="ARBA00022729"/>
    </source>
</evidence>
<reference evidence="4 5" key="2">
    <citation type="journal article" date="2010" name="Stand. Genomic Sci.">
        <title>Complete genome sequence of Sebaldella termitidis type strain (NCTC 11300).</title>
        <authorList>
            <person name="Harmon-Smith M."/>
            <person name="Celia L."/>
            <person name="Chertkov O."/>
            <person name="Lapidus A."/>
            <person name="Copeland A."/>
            <person name="Glavina Del Rio T."/>
            <person name="Nolan M."/>
            <person name="Lucas S."/>
            <person name="Tice H."/>
            <person name="Cheng J.F."/>
            <person name="Han C."/>
            <person name="Detter J.C."/>
            <person name="Bruce D."/>
            <person name="Goodwin L."/>
            <person name="Pitluck S."/>
            <person name="Pati A."/>
            <person name="Liolios K."/>
            <person name="Ivanova N."/>
            <person name="Mavromatis K."/>
            <person name="Mikhailova N."/>
            <person name="Chen A."/>
            <person name="Palaniappan K."/>
            <person name="Land M."/>
            <person name="Hauser L."/>
            <person name="Chang Y.J."/>
            <person name="Jeffries C.D."/>
            <person name="Brettin T."/>
            <person name="Goker M."/>
            <person name="Beck B."/>
            <person name="Bristow J."/>
            <person name="Eisen J.A."/>
            <person name="Markowitz V."/>
            <person name="Hugenholtz P."/>
            <person name="Kyrpides N.C."/>
            <person name="Klenk H.P."/>
            <person name="Chen F."/>
        </authorList>
    </citation>
    <scope>NUCLEOTIDE SEQUENCE [LARGE SCALE GENOMIC DNA]</scope>
    <source>
        <strain evidence="5">ATCC 33386 / NCTC 11300</strain>
    </source>
</reference>
<proteinExistence type="predicted"/>
<evidence type="ECO:0000313" key="5">
    <source>
        <dbReference type="Proteomes" id="UP000000845"/>
    </source>
</evidence>
<gene>
    <name evidence="4" type="ordered locus">Sterm_3377</name>
</gene>
<dbReference type="InterPro" id="IPR024370">
    <property type="entry name" value="PBP_domain"/>
</dbReference>
<evidence type="ECO:0000256" key="2">
    <source>
        <dbReference type="SAM" id="SignalP"/>
    </source>
</evidence>
<keyword evidence="1 2" id="KW-0732">Signal</keyword>
<accession>D1AQF6</accession>
<dbReference type="Proteomes" id="UP000000845">
    <property type="component" value="Chromosome"/>
</dbReference>
<dbReference type="KEGG" id="str:Sterm_3377"/>
<dbReference type="PANTHER" id="PTHR30570:SF1">
    <property type="entry name" value="PHOSPHATE-BINDING PROTEIN PSTS"/>
    <property type="match status" value="1"/>
</dbReference>
<keyword evidence="5" id="KW-1185">Reference proteome</keyword>
<dbReference type="SUPFAM" id="SSF53850">
    <property type="entry name" value="Periplasmic binding protein-like II"/>
    <property type="match status" value="1"/>
</dbReference>
<dbReference type="eggNOG" id="COG0226">
    <property type="taxonomic scope" value="Bacteria"/>
</dbReference>
<dbReference type="PANTHER" id="PTHR30570">
    <property type="entry name" value="PERIPLASMIC PHOSPHATE BINDING COMPONENT OF PHOSPHATE ABC TRANSPORTER"/>
    <property type="match status" value="1"/>
</dbReference>
<dbReference type="InterPro" id="IPR050811">
    <property type="entry name" value="Phosphate_ABC_transporter"/>
</dbReference>